<sequence length="148" mass="16765">MDGALKTIFMKNPGIPPHEMLVNVEARAIRALEMASDRYVMDEEIKSTERRLRQLKHYRAITSDGSLVRAVERVHEKIATQIEEGTVPGDVMDQANMMQCLEKSRRQLADIKERLMDDSHGTTVSSDGGDKADEDPKKTWIQLLEEGL</sequence>
<evidence type="ECO:0000256" key="1">
    <source>
        <dbReference type="SAM" id="MobiDB-lite"/>
    </source>
</evidence>
<evidence type="ECO:0000313" key="2">
    <source>
        <dbReference type="EMBL" id="KJX96747.1"/>
    </source>
</evidence>
<feature type="compositionally biased region" description="Basic and acidic residues" evidence="1">
    <location>
        <begin position="128"/>
        <end position="138"/>
    </location>
</feature>
<keyword evidence="3" id="KW-1185">Reference proteome</keyword>
<dbReference type="AlphaFoldDB" id="A0A0F4GI53"/>
<gene>
    <name evidence="2" type="ORF">TI39_contig602g00002</name>
</gene>
<accession>A0A0F4GI53</accession>
<organism evidence="2 3">
    <name type="scientific">Zymoseptoria brevis</name>
    <dbReference type="NCBI Taxonomy" id="1047168"/>
    <lineage>
        <taxon>Eukaryota</taxon>
        <taxon>Fungi</taxon>
        <taxon>Dikarya</taxon>
        <taxon>Ascomycota</taxon>
        <taxon>Pezizomycotina</taxon>
        <taxon>Dothideomycetes</taxon>
        <taxon>Dothideomycetidae</taxon>
        <taxon>Mycosphaerellales</taxon>
        <taxon>Mycosphaerellaceae</taxon>
        <taxon>Zymoseptoria</taxon>
    </lineage>
</organism>
<dbReference type="EMBL" id="LAFY01000594">
    <property type="protein sequence ID" value="KJX96747.1"/>
    <property type="molecule type" value="Genomic_DNA"/>
</dbReference>
<protein>
    <submittedName>
        <fullName evidence="2">Uncharacterized protein</fullName>
    </submittedName>
</protein>
<evidence type="ECO:0000313" key="3">
    <source>
        <dbReference type="Proteomes" id="UP000033647"/>
    </source>
</evidence>
<comment type="caution">
    <text evidence="2">The sequence shown here is derived from an EMBL/GenBank/DDBJ whole genome shotgun (WGS) entry which is preliminary data.</text>
</comment>
<feature type="region of interest" description="Disordered" evidence="1">
    <location>
        <begin position="115"/>
        <end position="138"/>
    </location>
</feature>
<proteinExistence type="predicted"/>
<reference evidence="2 3" key="1">
    <citation type="submission" date="2015-03" db="EMBL/GenBank/DDBJ databases">
        <title>RNA-seq based gene annotation and comparative genomics of four Zymoseptoria species reveal species-specific pathogenicity related genes and transposable element activity.</title>
        <authorList>
            <person name="Grandaubert J."/>
            <person name="Bhattacharyya A."/>
            <person name="Stukenbrock E.H."/>
        </authorList>
    </citation>
    <scope>NUCLEOTIDE SEQUENCE [LARGE SCALE GENOMIC DNA]</scope>
    <source>
        <strain evidence="2 3">Zb18110</strain>
    </source>
</reference>
<name>A0A0F4GI53_9PEZI</name>
<dbReference type="Proteomes" id="UP000033647">
    <property type="component" value="Unassembled WGS sequence"/>
</dbReference>